<evidence type="ECO:0000256" key="4">
    <source>
        <dbReference type="ARBA" id="ARBA00022984"/>
    </source>
</evidence>
<evidence type="ECO:0000256" key="5">
    <source>
        <dbReference type="ARBA" id="ARBA00023315"/>
    </source>
</evidence>
<accession>A0A4R5TU83</accession>
<dbReference type="OrthoDB" id="3185680at2"/>
<feature type="compositionally biased region" description="Low complexity" evidence="7">
    <location>
        <begin position="438"/>
        <end position="453"/>
    </location>
</feature>
<feature type="region of interest" description="Disordered" evidence="7">
    <location>
        <begin position="427"/>
        <end position="453"/>
    </location>
</feature>
<evidence type="ECO:0000256" key="7">
    <source>
        <dbReference type="SAM" id="MobiDB-lite"/>
    </source>
</evidence>
<keyword evidence="3" id="KW-0133">Cell shape</keyword>
<keyword evidence="6" id="KW-0961">Cell wall biogenesis/degradation</keyword>
<keyword evidence="4" id="KW-0573">Peptidoglycan synthesis</keyword>
<reference evidence="8 9" key="1">
    <citation type="submission" date="2019-03" db="EMBL/GenBank/DDBJ databases">
        <title>Arthrobacter sp. nov., an bacterium isolated from biocrust in Mu Us Desert.</title>
        <authorList>
            <person name="Lixiong L."/>
        </authorList>
    </citation>
    <scope>NUCLEOTIDE SEQUENCE [LARGE SCALE GENOMIC DNA]</scope>
    <source>
        <strain evidence="8 9">SLN-3</strain>
    </source>
</reference>
<evidence type="ECO:0000313" key="9">
    <source>
        <dbReference type="Proteomes" id="UP000295411"/>
    </source>
</evidence>
<dbReference type="InterPro" id="IPR050644">
    <property type="entry name" value="PG_Glycine_Bridge_Synth"/>
</dbReference>
<dbReference type="InterPro" id="IPR003447">
    <property type="entry name" value="FEMABX"/>
</dbReference>
<dbReference type="AlphaFoldDB" id="A0A4R5TU83"/>
<dbReference type="Proteomes" id="UP000295411">
    <property type="component" value="Unassembled WGS sequence"/>
</dbReference>
<dbReference type="PANTHER" id="PTHR36174:SF1">
    <property type="entry name" value="LIPID II:GLYCINE GLYCYLTRANSFERASE"/>
    <property type="match status" value="1"/>
</dbReference>
<gene>
    <name evidence="8" type="ORF">E2F48_12205</name>
</gene>
<dbReference type="EMBL" id="SMTK01000004">
    <property type="protein sequence ID" value="TDK24590.1"/>
    <property type="molecule type" value="Genomic_DNA"/>
</dbReference>
<keyword evidence="9" id="KW-1185">Reference proteome</keyword>
<name>A0A4R5TU83_9MICC</name>
<evidence type="ECO:0000256" key="1">
    <source>
        <dbReference type="ARBA" id="ARBA00009943"/>
    </source>
</evidence>
<protein>
    <submittedName>
        <fullName evidence="8">Peptidoglycan bridge formation glycyltransferase FemA/FemB family protein</fullName>
    </submittedName>
</protein>
<dbReference type="Pfam" id="PF02388">
    <property type="entry name" value="FemAB"/>
    <property type="match status" value="2"/>
</dbReference>
<dbReference type="PROSITE" id="PS51191">
    <property type="entry name" value="FEMABX"/>
    <property type="match status" value="1"/>
</dbReference>
<dbReference type="GO" id="GO:0016755">
    <property type="term" value="F:aminoacyltransferase activity"/>
    <property type="evidence" value="ECO:0007669"/>
    <property type="project" value="InterPro"/>
</dbReference>
<dbReference type="GO" id="GO:0009252">
    <property type="term" value="P:peptidoglycan biosynthetic process"/>
    <property type="evidence" value="ECO:0007669"/>
    <property type="project" value="UniProtKB-KW"/>
</dbReference>
<keyword evidence="5" id="KW-0012">Acyltransferase</keyword>
<evidence type="ECO:0000256" key="3">
    <source>
        <dbReference type="ARBA" id="ARBA00022960"/>
    </source>
</evidence>
<proteinExistence type="inferred from homology"/>
<comment type="caution">
    <text evidence="8">The sequence shown here is derived from an EMBL/GenBank/DDBJ whole genome shotgun (WGS) entry which is preliminary data.</text>
</comment>
<organism evidence="8 9">
    <name type="scientific">Arthrobacter crusticola</name>
    <dbReference type="NCBI Taxonomy" id="2547960"/>
    <lineage>
        <taxon>Bacteria</taxon>
        <taxon>Bacillati</taxon>
        <taxon>Actinomycetota</taxon>
        <taxon>Actinomycetes</taxon>
        <taxon>Micrococcales</taxon>
        <taxon>Micrococcaceae</taxon>
        <taxon>Arthrobacter</taxon>
    </lineage>
</organism>
<dbReference type="InterPro" id="IPR016181">
    <property type="entry name" value="Acyl_CoA_acyltransferase"/>
</dbReference>
<dbReference type="GO" id="GO:0071555">
    <property type="term" value="P:cell wall organization"/>
    <property type="evidence" value="ECO:0007669"/>
    <property type="project" value="UniProtKB-KW"/>
</dbReference>
<evidence type="ECO:0000256" key="6">
    <source>
        <dbReference type="ARBA" id="ARBA00023316"/>
    </source>
</evidence>
<dbReference type="Gene3D" id="3.40.630.30">
    <property type="match status" value="1"/>
</dbReference>
<keyword evidence="2 8" id="KW-0808">Transferase</keyword>
<evidence type="ECO:0000313" key="8">
    <source>
        <dbReference type="EMBL" id="TDK24590.1"/>
    </source>
</evidence>
<sequence>MSSLRPFGRMPVGLYQRCGLRVHRARFRGASAGSRVIAAFCPGGSSAGPVHAAEASGRLGRARIPSERTHVSAASFRYEKLGPEDFDRLVGGYPDVVVPIEQTPDWAGFEAALGRRPYGIWAYYDGATLVAVASYLLIQRRLRTSLVVVNGPVWFTERTPAAERSLMTTVLAQFAADPRVDPLYIRMQVSTPQPPAEGPLEHGWFEREIVVDLTPEEKDLFRSFKPNARNSIRRAQKSGVEVRSIPRELWSETFRQDLFPIMRETAERDGFESFASDYYETLLTELGDYLRLLVAYLDGKPVSWLITSEYRGSAVYYFAGSTQQARRIFAPYLLLWEAFRELKAAGNRTCALTGIVSDNYPQLANVTTFKRNFSKNVVVVPTTYDLPVKPLQYRALAAALHARRSLPGQVRAARKVLAAARGSIAARTGPATVPPAQPDTDAQPAADAGSRPA</sequence>
<evidence type="ECO:0000256" key="2">
    <source>
        <dbReference type="ARBA" id="ARBA00022679"/>
    </source>
</evidence>
<dbReference type="SUPFAM" id="SSF55729">
    <property type="entry name" value="Acyl-CoA N-acyltransferases (Nat)"/>
    <property type="match status" value="1"/>
</dbReference>
<comment type="similarity">
    <text evidence="1">Belongs to the FemABX family.</text>
</comment>
<dbReference type="GO" id="GO:0008360">
    <property type="term" value="P:regulation of cell shape"/>
    <property type="evidence" value="ECO:0007669"/>
    <property type="project" value="UniProtKB-KW"/>
</dbReference>
<dbReference type="PANTHER" id="PTHR36174">
    <property type="entry name" value="LIPID II:GLYCINE GLYCYLTRANSFERASE"/>
    <property type="match status" value="1"/>
</dbReference>